<gene>
    <name evidence="1" type="ORF">EJV47_24655</name>
</gene>
<keyword evidence="2" id="KW-1185">Reference proteome</keyword>
<dbReference type="Proteomes" id="UP000282184">
    <property type="component" value="Unassembled WGS sequence"/>
</dbReference>
<sequence>MNVDHVPASTVAPLAERLTPKQLAQARRALTAMAHGLDALDAQLLYGFTAEDLAALRLQLPTK</sequence>
<comment type="caution">
    <text evidence="1">The sequence shown here is derived from an EMBL/GenBank/DDBJ whole genome shotgun (WGS) entry which is preliminary data.</text>
</comment>
<dbReference type="RefSeq" id="WP_126695876.1">
    <property type="nucleotide sequence ID" value="NZ_RXOF01000019.1"/>
</dbReference>
<evidence type="ECO:0000313" key="2">
    <source>
        <dbReference type="Proteomes" id="UP000282184"/>
    </source>
</evidence>
<evidence type="ECO:0000313" key="1">
    <source>
        <dbReference type="EMBL" id="RTQ45679.1"/>
    </source>
</evidence>
<dbReference type="AlphaFoldDB" id="A0A3S0K1H0"/>
<organism evidence="1 2">
    <name type="scientific">Hymenobacter gummosus</name>
    <dbReference type="NCBI Taxonomy" id="1776032"/>
    <lineage>
        <taxon>Bacteria</taxon>
        <taxon>Pseudomonadati</taxon>
        <taxon>Bacteroidota</taxon>
        <taxon>Cytophagia</taxon>
        <taxon>Cytophagales</taxon>
        <taxon>Hymenobacteraceae</taxon>
        <taxon>Hymenobacter</taxon>
    </lineage>
</organism>
<reference evidence="1 2" key="1">
    <citation type="submission" date="2018-12" db="EMBL/GenBank/DDBJ databases">
        <title>Hymenobacter gummosus sp. nov., isolated from a spring.</title>
        <authorList>
            <person name="Nie L."/>
        </authorList>
    </citation>
    <scope>NUCLEOTIDE SEQUENCE [LARGE SCALE GENOMIC DNA]</scope>
    <source>
        <strain evidence="1 2">KCTC 52166</strain>
    </source>
</reference>
<name>A0A3S0K1H0_9BACT</name>
<proteinExistence type="predicted"/>
<dbReference type="EMBL" id="RXOF01000019">
    <property type="protein sequence ID" value="RTQ45679.1"/>
    <property type="molecule type" value="Genomic_DNA"/>
</dbReference>
<accession>A0A3S0K1H0</accession>
<protein>
    <submittedName>
        <fullName evidence="1">Uncharacterized protein</fullName>
    </submittedName>
</protein>